<proteinExistence type="predicted"/>
<evidence type="ECO:0000313" key="1">
    <source>
        <dbReference type="EMBL" id="MDT3401289.1"/>
    </source>
</evidence>
<dbReference type="Proteomes" id="UP001258315">
    <property type="component" value="Unassembled WGS sequence"/>
</dbReference>
<dbReference type="RefSeq" id="WP_311947146.1">
    <property type="nucleotide sequence ID" value="NZ_JAVLVU010000001.1"/>
</dbReference>
<organism evidence="1 2">
    <name type="scientific">Mucilaginibacter terrae</name>
    <dbReference type="NCBI Taxonomy" id="1955052"/>
    <lineage>
        <taxon>Bacteria</taxon>
        <taxon>Pseudomonadati</taxon>
        <taxon>Bacteroidota</taxon>
        <taxon>Sphingobacteriia</taxon>
        <taxon>Sphingobacteriales</taxon>
        <taxon>Sphingobacteriaceae</taxon>
        <taxon>Mucilaginibacter</taxon>
    </lineage>
</organism>
<name>A0ABU3GNE2_9SPHI</name>
<accession>A0ABU3GNE2</accession>
<dbReference type="EMBL" id="JAVLVU010000001">
    <property type="protein sequence ID" value="MDT3401289.1"/>
    <property type="molecule type" value="Genomic_DNA"/>
</dbReference>
<keyword evidence="2" id="KW-1185">Reference proteome</keyword>
<sequence length="220" mass="25528">MDVGSDYYGPFPVLELDGTQFLIDAFRHELIELGNETNRMDWYHDMLYRNDHVELLYDSHTKNVFAGDRSRLPDHVKLYWLYPLDALDPDATRARLDRVVPGWEENFPRDLPIVQIAGQDFFADARRKEFRDTENPWKSIPFSEVLLVDGNPGIYLDTRVMQVPFPHIFNPFEQPECLPEHIVFAAVPDARALALLVSDQYTFHYTGSFSGEQSAGRFSR</sequence>
<reference evidence="2" key="1">
    <citation type="submission" date="2023-07" db="EMBL/GenBank/DDBJ databases">
        <title>Functional and genomic diversity of the sorghum phyllosphere microbiome.</title>
        <authorList>
            <person name="Shade A."/>
        </authorList>
    </citation>
    <scope>NUCLEOTIDE SEQUENCE [LARGE SCALE GENOMIC DNA]</scope>
    <source>
        <strain evidence="2">SORGH_AS_0422</strain>
    </source>
</reference>
<gene>
    <name evidence="1" type="ORF">QE417_000361</name>
</gene>
<evidence type="ECO:0000313" key="2">
    <source>
        <dbReference type="Proteomes" id="UP001258315"/>
    </source>
</evidence>
<protein>
    <submittedName>
        <fullName evidence="1">Uncharacterized protein</fullName>
    </submittedName>
</protein>
<comment type="caution">
    <text evidence="1">The sequence shown here is derived from an EMBL/GenBank/DDBJ whole genome shotgun (WGS) entry which is preliminary data.</text>
</comment>